<gene>
    <name evidence="3" type="ORF">RFH47_10465</name>
</gene>
<evidence type="ECO:0000313" key="4">
    <source>
        <dbReference type="Proteomes" id="UP001243844"/>
    </source>
</evidence>
<evidence type="ECO:0000259" key="2">
    <source>
        <dbReference type="Pfam" id="PF20789"/>
    </source>
</evidence>
<dbReference type="EMBL" id="JAVIDL010000018">
    <property type="protein sequence ID" value="MDQ8936148.1"/>
    <property type="molecule type" value="Genomic_DNA"/>
</dbReference>
<reference evidence="3" key="1">
    <citation type="submission" date="2023-08" db="EMBL/GenBank/DDBJ databases">
        <title>Emergence of clinically-relevant ST2 carbapenem-resistant Acinetobacter baumannii strains in hospital sewages in Zhejiang, East of China.</title>
        <authorList>
            <person name="Kaichao C."/>
            <person name="Zhang R."/>
        </authorList>
    </citation>
    <scope>NUCLEOTIDE SEQUENCE</scope>
    <source>
        <strain evidence="3">M-RB-37</strain>
    </source>
</reference>
<dbReference type="InterPro" id="IPR049449">
    <property type="entry name" value="TesB_ACOT8-like_N"/>
</dbReference>
<proteinExistence type="predicted"/>
<evidence type="ECO:0000313" key="3">
    <source>
        <dbReference type="EMBL" id="MDQ8936148.1"/>
    </source>
</evidence>
<dbReference type="InterPro" id="IPR052389">
    <property type="entry name" value="Sec_Metab_Biosynth-Assoc"/>
</dbReference>
<dbReference type="RefSeq" id="WP_308976657.1">
    <property type="nucleotide sequence ID" value="NZ_JAVIDL010000018.1"/>
</dbReference>
<protein>
    <submittedName>
        <fullName evidence="3">Thioesterase family protein</fullName>
    </submittedName>
</protein>
<dbReference type="InterPro" id="IPR042171">
    <property type="entry name" value="Acyl-CoA_hotdog"/>
</dbReference>
<dbReference type="Pfam" id="PF20789">
    <property type="entry name" value="4HBT_3C"/>
    <property type="match status" value="1"/>
</dbReference>
<comment type="caution">
    <text evidence="3">The sequence shown here is derived from an EMBL/GenBank/DDBJ whole genome shotgun (WGS) entry which is preliminary data.</text>
</comment>
<name>A0AAW8J9E2_9GAMM</name>
<dbReference type="Proteomes" id="UP001243844">
    <property type="component" value="Unassembled WGS sequence"/>
</dbReference>
<dbReference type="PANTHER" id="PTHR38110:SF1">
    <property type="entry name" value="THIOESTERASE DOMAIN-CONTAINING PROTEIN"/>
    <property type="match status" value="1"/>
</dbReference>
<dbReference type="Gene3D" id="2.40.160.210">
    <property type="entry name" value="Acyl-CoA thioesterase, double hotdog domain"/>
    <property type="match status" value="1"/>
</dbReference>
<sequence length="264" mass="29691">MSLEVLLTSIEQQEWVDIPEGWLQGRTLYGGLVAGMMLHKAQHHIKAENKQLLSCSITFVGPVQASAVKLTVEVLRQGKSVTSIEVRVWQNDAVQSILVASFGSARSSKITVAQQPEAPDFLATEQLPRLPNLDLAPECFTQFEIAWANGHAPFSASPVPDFSGWFRFDPKKHNNRVMSEADLLMLADIWPPGVLPMFDQVAPASSLTWHMTLLRPMQYQLHDWFKYRVHTEFAADGYSTEQAQIWDAENRLIALSRQTVTIFS</sequence>
<dbReference type="InterPro" id="IPR049450">
    <property type="entry name" value="ACOT8-like_C"/>
</dbReference>
<dbReference type="PANTHER" id="PTHR38110">
    <property type="entry name" value="CHROMOSOME 23, WHOLE GENOME SHOTGUN SEQUENCE"/>
    <property type="match status" value="1"/>
</dbReference>
<organism evidence="3 4">
    <name type="scientific">Acinetobacter rudis</name>
    <dbReference type="NCBI Taxonomy" id="632955"/>
    <lineage>
        <taxon>Bacteria</taxon>
        <taxon>Pseudomonadati</taxon>
        <taxon>Pseudomonadota</taxon>
        <taxon>Gammaproteobacteria</taxon>
        <taxon>Moraxellales</taxon>
        <taxon>Moraxellaceae</taxon>
        <taxon>Acinetobacter</taxon>
    </lineage>
</organism>
<dbReference type="SUPFAM" id="SSF54637">
    <property type="entry name" value="Thioesterase/thiol ester dehydrase-isomerase"/>
    <property type="match status" value="2"/>
</dbReference>
<dbReference type="Pfam" id="PF13622">
    <property type="entry name" value="4HBT_3"/>
    <property type="match status" value="1"/>
</dbReference>
<feature type="domain" description="Acyl-CoA thioesterase-like C-terminal" evidence="2">
    <location>
        <begin position="130"/>
        <end position="261"/>
    </location>
</feature>
<dbReference type="AlphaFoldDB" id="A0AAW8J9E2"/>
<feature type="domain" description="Acyl-CoA thioesterase-like N-terminal HotDog" evidence="1">
    <location>
        <begin position="18"/>
        <end position="102"/>
    </location>
</feature>
<accession>A0AAW8J9E2</accession>
<dbReference type="InterPro" id="IPR029069">
    <property type="entry name" value="HotDog_dom_sf"/>
</dbReference>
<evidence type="ECO:0000259" key="1">
    <source>
        <dbReference type="Pfam" id="PF13622"/>
    </source>
</evidence>